<feature type="transmembrane region" description="Helical" evidence="2">
    <location>
        <begin position="124"/>
        <end position="147"/>
    </location>
</feature>
<dbReference type="EMBL" id="JASGXD010000001">
    <property type="protein sequence ID" value="KAK6008229.1"/>
    <property type="molecule type" value="Genomic_DNA"/>
</dbReference>
<keyword evidence="2" id="KW-0812">Transmembrane</keyword>
<keyword evidence="2" id="KW-1133">Transmembrane helix</keyword>
<evidence type="ECO:0000256" key="1">
    <source>
        <dbReference type="SAM" id="MobiDB-lite"/>
    </source>
</evidence>
<organism evidence="4 5">
    <name type="scientific">Aureobasidium pullulans</name>
    <name type="common">Black yeast</name>
    <name type="synonym">Pullularia pullulans</name>
    <dbReference type="NCBI Taxonomy" id="5580"/>
    <lineage>
        <taxon>Eukaryota</taxon>
        <taxon>Fungi</taxon>
        <taxon>Dikarya</taxon>
        <taxon>Ascomycota</taxon>
        <taxon>Pezizomycotina</taxon>
        <taxon>Dothideomycetes</taxon>
        <taxon>Dothideomycetidae</taxon>
        <taxon>Dothideales</taxon>
        <taxon>Saccotheciaceae</taxon>
        <taxon>Aureobasidium</taxon>
    </lineage>
</organism>
<evidence type="ECO:0000259" key="3">
    <source>
        <dbReference type="Pfam" id="PF20684"/>
    </source>
</evidence>
<feature type="region of interest" description="Disordered" evidence="1">
    <location>
        <begin position="272"/>
        <end position="358"/>
    </location>
</feature>
<feature type="compositionally biased region" description="Basic and acidic residues" evidence="1">
    <location>
        <begin position="333"/>
        <end position="358"/>
    </location>
</feature>
<evidence type="ECO:0000256" key="2">
    <source>
        <dbReference type="SAM" id="Phobius"/>
    </source>
</evidence>
<dbReference type="Proteomes" id="UP001341245">
    <property type="component" value="Unassembled WGS sequence"/>
</dbReference>
<keyword evidence="5" id="KW-1185">Reference proteome</keyword>
<feature type="transmembrane region" description="Helical" evidence="2">
    <location>
        <begin position="205"/>
        <end position="227"/>
    </location>
</feature>
<sequence>MTGRFIDLNASPWLWVETTWAVILCVLVLVLRLVVRSHECGLEDLLLILAFVLAMASFGCIYQALHNGLGIPYRSLPEEQTLRIALLAVDSSCLCFVADGFSKLSTIAMLYKIICRGTTRDKKLIAVFAGVSGLTVVWTISAAAAWASRCSQPYISPAPQSLVCSHGTKSLEAILILSIMIELFIFVSSSYLFCGLNMRTQHKVAVITIFGMRLPLIPLSVSFLIAFNQYMGSKNTSTIMYGSALYWQIALLGYSFLATAIQPLKRAATSLSTHTKVSNSDNSRSTRSGQSSKLRSLNKPRQSLLLTKAEPSTPLPMIRPDAQAQGQQDSDSIESHGSQDRIVKKMDFRVTYSPDRRA</sequence>
<gene>
    <name evidence="4" type="ORF">QM012_000132</name>
</gene>
<dbReference type="Pfam" id="PF20684">
    <property type="entry name" value="Fung_rhodopsin"/>
    <property type="match status" value="1"/>
</dbReference>
<proteinExistence type="predicted"/>
<feature type="transmembrane region" description="Helical" evidence="2">
    <location>
        <begin position="173"/>
        <end position="193"/>
    </location>
</feature>
<protein>
    <recommendedName>
        <fullName evidence="3">Rhodopsin domain-containing protein</fullName>
    </recommendedName>
</protein>
<keyword evidence="2" id="KW-0472">Membrane</keyword>
<dbReference type="InterPro" id="IPR049326">
    <property type="entry name" value="Rhodopsin_dom_fungi"/>
</dbReference>
<feature type="transmembrane region" description="Helical" evidence="2">
    <location>
        <begin position="239"/>
        <end position="261"/>
    </location>
</feature>
<dbReference type="PANTHER" id="PTHR39614:SF2">
    <property type="entry name" value="INTEGRAL MEMBRANE PROTEIN"/>
    <property type="match status" value="1"/>
</dbReference>
<accession>A0ABR0TVH8</accession>
<dbReference type="PANTHER" id="PTHR39614">
    <property type="entry name" value="INTEGRAL MEMBRANE PROTEIN"/>
    <property type="match status" value="1"/>
</dbReference>
<feature type="transmembrane region" description="Helical" evidence="2">
    <location>
        <begin position="12"/>
        <end position="33"/>
    </location>
</feature>
<reference evidence="4 5" key="1">
    <citation type="submission" date="2023-11" db="EMBL/GenBank/DDBJ databases">
        <title>Draft genome sequence and annotation of the polyextremotolerant black yeast-like fungus Aureobasidium pullulans NRRL 62042.</title>
        <authorList>
            <person name="Dielentheis-Frenken M.R.E."/>
            <person name="Wibberg D."/>
            <person name="Blank L.M."/>
            <person name="Tiso T."/>
        </authorList>
    </citation>
    <scope>NUCLEOTIDE SEQUENCE [LARGE SCALE GENOMIC DNA]</scope>
    <source>
        <strain evidence="4 5">NRRL 62042</strain>
    </source>
</reference>
<evidence type="ECO:0000313" key="4">
    <source>
        <dbReference type="EMBL" id="KAK6008229.1"/>
    </source>
</evidence>
<feature type="transmembrane region" description="Helical" evidence="2">
    <location>
        <begin position="45"/>
        <end position="64"/>
    </location>
</feature>
<feature type="domain" description="Rhodopsin" evidence="3">
    <location>
        <begin position="30"/>
        <end position="252"/>
    </location>
</feature>
<name>A0ABR0TVH8_AURPU</name>
<evidence type="ECO:0000313" key="5">
    <source>
        <dbReference type="Proteomes" id="UP001341245"/>
    </source>
</evidence>
<feature type="compositionally biased region" description="Polar residues" evidence="1">
    <location>
        <begin position="272"/>
        <end position="305"/>
    </location>
</feature>
<comment type="caution">
    <text evidence="4">The sequence shown here is derived from an EMBL/GenBank/DDBJ whole genome shotgun (WGS) entry which is preliminary data.</text>
</comment>
<feature type="compositionally biased region" description="Low complexity" evidence="1">
    <location>
        <begin position="321"/>
        <end position="330"/>
    </location>
</feature>